<feature type="region of interest" description="Disordered" evidence="2">
    <location>
        <begin position="161"/>
        <end position="236"/>
    </location>
</feature>
<dbReference type="GeneID" id="116213516"/>
<feature type="compositionally biased region" description="Low complexity" evidence="2">
    <location>
        <begin position="490"/>
        <end position="525"/>
    </location>
</feature>
<name>A0A6P8E344_PUNGR</name>
<feature type="compositionally biased region" description="Basic and acidic residues" evidence="2">
    <location>
        <begin position="477"/>
        <end position="486"/>
    </location>
</feature>
<evidence type="ECO:0000256" key="1">
    <source>
        <dbReference type="PROSITE-ProRule" id="PRU00649"/>
    </source>
</evidence>
<evidence type="ECO:0000313" key="5">
    <source>
        <dbReference type="RefSeq" id="XP_031404357.1"/>
    </source>
</evidence>
<reference evidence="5" key="2">
    <citation type="submission" date="2025-08" db="UniProtKB">
        <authorList>
            <consortium name="RefSeq"/>
        </authorList>
    </citation>
    <scope>IDENTIFICATION</scope>
    <source>
        <tissue evidence="5">Leaf</tissue>
    </source>
</reference>
<feature type="region of interest" description="Disordered" evidence="2">
    <location>
        <begin position="753"/>
        <end position="776"/>
    </location>
</feature>
<dbReference type="OrthoDB" id="1595674at2759"/>
<proteinExistence type="predicted"/>
<evidence type="ECO:0000313" key="4">
    <source>
        <dbReference type="Proteomes" id="UP000515151"/>
    </source>
</evidence>
<reference evidence="4" key="1">
    <citation type="journal article" date="2020" name="Plant Biotechnol. J.">
        <title>The pomegranate (Punica granatum L.) draft genome dissects genetic divergence between soft- and hard-seeded cultivars.</title>
        <authorList>
            <person name="Luo X."/>
            <person name="Li H."/>
            <person name="Wu Z."/>
            <person name="Yao W."/>
            <person name="Zhao P."/>
            <person name="Cao D."/>
            <person name="Yu H."/>
            <person name="Li K."/>
            <person name="Poudel K."/>
            <person name="Zhao D."/>
            <person name="Zhang F."/>
            <person name="Xia X."/>
            <person name="Chen L."/>
            <person name="Wang Q."/>
            <person name="Jing D."/>
            <person name="Cao S."/>
        </authorList>
    </citation>
    <scope>NUCLEOTIDE SEQUENCE [LARGE SCALE GENOMIC DNA]</scope>
    <source>
        <strain evidence="4">cv. Tunisia</strain>
    </source>
</reference>
<dbReference type="PANTHER" id="PTHR47292:SF1">
    <property type="entry name" value="TRANSCRIPTION ELONGATION FACTOR (TFIIS) FAMILY PROTEIN"/>
    <property type="match status" value="1"/>
</dbReference>
<feature type="compositionally biased region" description="Basic and acidic residues" evidence="2">
    <location>
        <begin position="563"/>
        <end position="574"/>
    </location>
</feature>
<dbReference type="RefSeq" id="XP_031404357.1">
    <property type="nucleotide sequence ID" value="XM_031548497.1"/>
</dbReference>
<feature type="compositionally biased region" description="Low complexity" evidence="2">
    <location>
        <begin position="631"/>
        <end position="640"/>
    </location>
</feature>
<feature type="compositionally biased region" description="Polar residues" evidence="2">
    <location>
        <begin position="208"/>
        <end position="217"/>
    </location>
</feature>
<feature type="region of interest" description="Disordered" evidence="2">
    <location>
        <begin position="477"/>
        <end position="586"/>
    </location>
</feature>
<dbReference type="AlphaFoldDB" id="A0A6P8E344"/>
<feature type="region of interest" description="Disordered" evidence="2">
    <location>
        <begin position="348"/>
        <end position="374"/>
    </location>
</feature>
<evidence type="ECO:0000256" key="2">
    <source>
        <dbReference type="SAM" id="MobiDB-lite"/>
    </source>
</evidence>
<dbReference type="Pfam" id="PF08711">
    <property type="entry name" value="Med26"/>
    <property type="match status" value="1"/>
</dbReference>
<comment type="subcellular location">
    <subcellularLocation>
        <location evidence="1">Nucleus</location>
    </subcellularLocation>
</comment>
<keyword evidence="1" id="KW-0539">Nucleus</keyword>
<feature type="compositionally biased region" description="Polar residues" evidence="2">
    <location>
        <begin position="917"/>
        <end position="926"/>
    </location>
</feature>
<dbReference type="Gene3D" id="1.20.930.10">
    <property type="entry name" value="Conserved domain common to transcription factors TFIIS, elongin A, CRSP70"/>
    <property type="match status" value="1"/>
</dbReference>
<dbReference type="InterPro" id="IPR017923">
    <property type="entry name" value="TFIIS_N"/>
</dbReference>
<dbReference type="SUPFAM" id="SSF47676">
    <property type="entry name" value="Conserved domain common to transcription factors TFIIS, elongin A, CRSP70"/>
    <property type="match status" value="1"/>
</dbReference>
<dbReference type="PANTHER" id="PTHR47292">
    <property type="entry name" value="TRANSCRIPTION ELONGATION FACTOR (TFIIS) FAMILY PROTEIN-RELATED"/>
    <property type="match status" value="1"/>
</dbReference>
<feature type="region of interest" description="Disordered" evidence="2">
    <location>
        <begin position="618"/>
        <end position="734"/>
    </location>
</feature>
<sequence length="926" mass="99224">MTLEDFFTLTEMKDGLTATSRVEELVAVMQKEKDSAVNPVDAIRQWAAVASIIASTDNKDCLDLFVQLGGLLFIDRWLKDAENFGSKNGDSFEEESITALLLALEKLCIDKERSISSGIWVTVGHLLDHHNVKVQNRARAVFGNWNHGDSDALCRQLESSAPVNEGASGRGDVGREIGEVECSPSSIPSRGEKEDTESCVSEAMRTDNLPSQSSNATEPERLEDVQTKHEENQLRSNMVIDTCDSSCDPLLSSIDAPGHEQEGTDVQEKTSIETCGPDVSHSSSFDKTDMVPPEDKKPVDKLNSGPENSSILAATDAFEQANVSSDAEAVTSEEIAAVSVGTKMDVDESNHHAEAAAVPDHQTPATEPQIETVEVPKVVEDNDCSSDAAKNAPDNKLVSEKLDGLDNSLLSKEVGAATKCKETARDRYKEVSNLSALYGGRKGNRRSKRARGKKSTIELEYGILDALDIARQVAKEVEREVTDYKEPFCSTSSERSSGGIIGEPMSPDSINDSASSPSDTSSDELSTGESQSAEGDGRRSTRSGNGDSKTKDPVEDVASSHMTEAKVKTDKGFDLNEEVCSDDGGSKALFNEELRDSSSQVHKRLDIDLNMAEAGEDTSIFPATGNHIPASSSVNSKGSSGEANQGRSERPNLDLNSTGDDDDDVVISDSHHFTGRICPSPASSSSQMQPHERNFDLNDQPYSSFNDPFSDQASHHNSPSCGTRSLGRPGKPTVDPFISIMGTKVEISKGGLVPQRTSDLSNGKTTLEPSSGGAPGLGPAVSSLYSPPSRCSALPTGHTISFSPYGPNEPTRYVVDPRVAPILPGAPGPTPALYSPYSMPFAMSLNAGPSQPQFDLNSNFSVDGANRDPGFLMQLFPPSHVKATGEHPSALLHPFSGSIVGGKRKEPESGWDPYSVSYGQFQSPWK</sequence>
<dbReference type="GO" id="GO:0005634">
    <property type="term" value="C:nucleus"/>
    <property type="evidence" value="ECO:0007669"/>
    <property type="project" value="UniProtKB-SubCell"/>
</dbReference>
<feature type="region of interest" description="Disordered" evidence="2">
    <location>
        <begin position="250"/>
        <end position="308"/>
    </location>
</feature>
<feature type="compositionally biased region" description="Basic and acidic residues" evidence="2">
    <location>
        <begin position="257"/>
        <end position="271"/>
    </location>
</feature>
<gene>
    <name evidence="5" type="primary">LOC116213516</name>
</gene>
<feature type="domain" description="TFIIS N-terminal" evidence="3">
    <location>
        <begin position="72"/>
        <end position="152"/>
    </location>
</feature>
<protein>
    <submittedName>
        <fullName evidence="5">Uncharacterized protein LOC116213516</fullName>
    </submittedName>
</protein>
<accession>A0A6P8E344</accession>
<feature type="compositionally biased region" description="Basic and acidic residues" evidence="2">
    <location>
        <begin position="284"/>
        <end position="300"/>
    </location>
</feature>
<feature type="compositionally biased region" description="Polar residues" evidence="2">
    <location>
        <begin position="755"/>
        <end position="768"/>
    </location>
</feature>
<organism evidence="4 5">
    <name type="scientific">Punica granatum</name>
    <name type="common">Pomegranate</name>
    <dbReference type="NCBI Taxonomy" id="22663"/>
    <lineage>
        <taxon>Eukaryota</taxon>
        <taxon>Viridiplantae</taxon>
        <taxon>Streptophyta</taxon>
        <taxon>Embryophyta</taxon>
        <taxon>Tracheophyta</taxon>
        <taxon>Spermatophyta</taxon>
        <taxon>Magnoliopsida</taxon>
        <taxon>eudicotyledons</taxon>
        <taxon>Gunneridae</taxon>
        <taxon>Pentapetalae</taxon>
        <taxon>rosids</taxon>
        <taxon>malvids</taxon>
        <taxon>Myrtales</taxon>
        <taxon>Lythraceae</taxon>
        <taxon>Punica</taxon>
    </lineage>
</organism>
<feature type="region of interest" description="Disordered" evidence="2">
    <location>
        <begin position="901"/>
        <end position="926"/>
    </location>
</feature>
<keyword evidence="4" id="KW-1185">Reference proteome</keyword>
<feature type="compositionally biased region" description="Polar residues" evidence="2">
    <location>
        <begin position="700"/>
        <end position="723"/>
    </location>
</feature>
<dbReference type="InterPro" id="IPR035441">
    <property type="entry name" value="TFIIS/LEDGF_dom_sf"/>
</dbReference>
<evidence type="ECO:0000259" key="3">
    <source>
        <dbReference type="PROSITE" id="PS51319"/>
    </source>
</evidence>
<dbReference type="Proteomes" id="UP000515151">
    <property type="component" value="Chromosome 7"/>
</dbReference>
<feature type="compositionally biased region" description="Basic and acidic residues" evidence="2">
    <location>
        <begin position="218"/>
        <end position="233"/>
    </location>
</feature>
<dbReference type="PROSITE" id="PS51319">
    <property type="entry name" value="TFIIS_N"/>
    <property type="match status" value="1"/>
</dbReference>